<evidence type="ECO:0000256" key="4">
    <source>
        <dbReference type="ARBA" id="ARBA00022679"/>
    </source>
</evidence>
<evidence type="ECO:0000313" key="13">
    <source>
        <dbReference type="Proteomes" id="UP000070422"/>
    </source>
</evidence>
<dbReference type="OrthoDB" id="9778595at2"/>
<protein>
    <recommendedName>
        <fullName evidence="2 10">FAD:protein FMN transferase</fullName>
        <ecNumber evidence="1 10">2.7.1.180</ecNumber>
    </recommendedName>
    <alternativeName>
        <fullName evidence="8 10">Flavin transferase</fullName>
    </alternativeName>
</protein>
<evidence type="ECO:0000256" key="7">
    <source>
        <dbReference type="ARBA" id="ARBA00022842"/>
    </source>
</evidence>
<dbReference type="AlphaFoldDB" id="A0A133Y414"/>
<dbReference type="Proteomes" id="UP000070422">
    <property type="component" value="Unassembled WGS sequence"/>
</dbReference>
<comment type="caution">
    <text evidence="12">The sequence shown here is derived from an EMBL/GenBank/DDBJ whole genome shotgun (WGS) entry which is preliminary data.</text>
</comment>
<evidence type="ECO:0000256" key="3">
    <source>
        <dbReference type="ARBA" id="ARBA00022630"/>
    </source>
</evidence>
<dbReference type="EMBL" id="LSCQ01000016">
    <property type="protein sequence ID" value="KXB37937.1"/>
    <property type="molecule type" value="Genomic_DNA"/>
</dbReference>
<accession>A0A133Y414</accession>
<dbReference type="InterPro" id="IPR003374">
    <property type="entry name" value="ApbE-like_sf"/>
</dbReference>
<evidence type="ECO:0000256" key="8">
    <source>
        <dbReference type="ARBA" id="ARBA00031306"/>
    </source>
</evidence>
<reference evidence="12 13" key="1">
    <citation type="submission" date="2016-01" db="EMBL/GenBank/DDBJ databases">
        <authorList>
            <person name="Oliw E.H."/>
        </authorList>
    </citation>
    <scope>NUCLEOTIDE SEQUENCE [LARGE SCALE GENOMIC DNA]</scope>
    <source>
        <strain evidence="12 13">KA00635</strain>
    </source>
</reference>
<proteinExistence type="inferred from homology"/>
<dbReference type="GO" id="GO:0016740">
    <property type="term" value="F:transferase activity"/>
    <property type="evidence" value="ECO:0007669"/>
    <property type="project" value="UniProtKB-UniRule"/>
</dbReference>
<evidence type="ECO:0000256" key="1">
    <source>
        <dbReference type="ARBA" id="ARBA00011955"/>
    </source>
</evidence>
<comment type="similarity">
    <text evidence="10">Belongs to the ApbE family.</text>
</comment>
<name>A0A133Y414_9LACT</name>
<evidence type="ECO:0000256" key="11">
    <source>
        <dbReference type="PIRSR" id="PIRSR006268-2"/>
    </source>
</evidence>
<keyword evidence="4 10" id="KW-0808">Transferase</keyword>
<keyword evidence="3 10" id="KW-0285">Flavoprotein</keyword>
<sequence length="307" mass="34346">MEAKKHVALMGTVIELQVAHPKADSLLQETVRRLEDYEHRFSANKKDSMLGQVNQAAGKHPVQVDEDLFDLIALAKEVSLSTHLAFNLAIGPLVQLWRIGFEDAHVPDPKDIQCQIQKVDPKAVLLREEEHQVYLKKEGMAIDLGAIAKGYFADQIIAFWKEQGAMYGLINLGGNVRVMGDSPKSEDGSWQIGIQKPGQRRGELIGKVRVKDKSVVTSGIYERKLCVQGRTYHHIFDSKTGYPLTSDMTSLTVISDRSVNGEIWTTALFHYSAKEAIFRLDKQEGLEGLAINQTGEIFFSKELRGNE</sequence>
<evidence type="ECO:0000256" key="10">
    <source>
        <dbReference type="PIRNR" id="PIRNR006268"/>
    </source>
</evidence>
<feature type="binding site" evidence="11">
    <location>
        <position position="146"/>
    </location>
    <ligand>
        <name>Mg(2+)</name>
        <dbReference type="ChEBI" id="CHEBI:18420"/>
    </ligand>
</feature>
<comment type="cofactor">
    <cofactor evidence="11">
        <name>Mg(2+)</name>
        <dbReference type="ChEBI" id="CHEBI:18420"/>
    </cofactor>
    <cofactor evidence="11">
        <name>Mn(2+)</name>
        <dbReference type="ChEBI" id="CHEBI:29035"/>
    </cofactor>
    <text evidence="11">Magnesium. Can also use manganese.</text>
</comment>
<dbReference type="Pfam" id="PF02424">
    <property type="entry name" value="ApbE"/>
    <property type="match status" value="1"/>
</dbReference>
<evidence type="ECO:0000256" key="9">
    <source>
        <dbReference type="ARBA" id="ARBA00048540"/>
    </source>
</evidence>
<evidence type="ECO:0000313" key="12">
    <source>
        <dbReference type="EMBL" id="KXB37937.1"/>
    </source>
</evidence>
<dbReference type="EC" id="2.7.1.180" evidence="1 10"/>
<organism evidence="12 13">
    <name type="scientific">Aerococcus christensenii</name>
    <dbReference type="NCBI Taxonomy" id="87541"/>
    <lineage>
        <taxon>Bacteria</taxon>
        <taxon>Bacillati</taxon>
        <taxon>Bacillota</taxon>
        <taxon>Bacilli</taxon>
        <taxon>Lactobacillales</taxon>
        <taxon>Aerococcaceae</taxon>
        <taxon>Aerococcus</taxon>
    </lineage>
</organism>
<evidence type="ECO:0000256" key="2">
    <source>
        <dbReference type="ARBA" id="ARBA00016337"/>
    </source>
</evidence>
<dbReference type="PIRSF" id="PIRSF006268">
    <property type="entry name" value="ApbE"/>
    <property type="match status" value="1"/>
</dbReference>
<feature type="binding site" evidence="11">
    <location>
        <position position="266"/>
    </location>
    <ligand>
        <name>Mg(2+)</name>
        <dbReference type="ChEBI" id="CHEBI:18420"/>
    </ligand>
</feature>
<dbReference type="GO" id="GO:0046872">
    <property type="term" value="F:metal ion binding"/>
    <property type="evidence" value="ECO:0007669"/>
    <property type="project" value="UniProtKB-UniRule"/>
</dbReference>
<evidence type="ECO:0000256" key="6">
    <source>
        <dbReference type="ARBA" id="ARBA00022827"/>
    </source>
</evidence>
<dbReference type="SUPFAM" id="SSF143631">
    <property type="entry name" value="ApbE-like"/>
    <property type="match status" value="1"/>
</dbReference>
<dbReference type="InterPro" id="IPR024932">
    <property type="entry name" value="ApbE"/>
</dbReference>
<keyword evidence="5 10" id="KW-0479">Metal-binding</keyword>
<comment type="catalytic activity">
    <reaction evidence="9 10">
        <text>L-threonyl-[protein] + FAD = FMN-L-threonyl-[protein] + AMP + H(+)</text>
        <dbReference type="Rhea" id="RHEA:36847"/>
        <dbReference type="Rhea" id="RHEA-COMP:11060"/>
        <dbReference type="Rhea" id="RHEA-COMP:11061"/>
        <dbReference type="ChEBI" id="CHEBI:15378"/>
        <dbReference type="ChEBI" id="CHEBI:30013"/>
        <dbReference type="ChEBI" id="CHEBI:57692"/>
        <dbReference type="ChEBI" id="CHEBI:74257"/>
        <dbReference type="ChEBI" id="CHEBI:456215"/>
        <dbReference type="EC" id="2.7.1.180"/>
    </reaction>
</comment>
<dbReference type="Gene3D" id="3.10.520.10">
    <property type="entry name" value="ApbE-like domains"/>
    <property type="match status" value="1"/>
</dbReference>
<dbReference type="RefSeq" id="WP_060936390.1">
    <property type="nucleotide sequence ID" value="NZ_JASOZP010000018.1"/>
</dbReference>
<dbReference type="PANTHER" id="PTHR30040">
    <property type="entry name" value="THIAMINE BIOSYNTHESIS LIPOPROTEIN APBE"/>
    <property type="match status" value="1"/>
</dbReference>
<dbReference type="STRING" id="87541.AWM71_03635"/>
<gene>
    <name evidence="12" type="ORF">HMPREF3187_00222</name>
</gene>
<keyword evidence="7 10" id="KW-0460">Magnesium</keyword>
<dbReference type="PANTHER" id="PTHR30040:SF2">
    <property type="entry name" value="FAD:PROTEIN FMN TRANSFERASE"/>
    <property type="match status" value="1"/>
</dbReference>
<evidence type="ECO:0000256" key="5">
    <source>
        <dbReference type="ARBA" id="ARBA00022723"/>
    </source>
</evidence>
<dbReference type="PATRIC" id="fig|87541.4.peg.221"/>
<keyword evidence="6 10" id="KW-0274">FAD</keyword>